<sequence length="310" mass="34952">MYFCTMVYVMYWTRATLPRLVAGAVASLFTAAGVAPIDGLVGNLLCSLTKPIVEVTNATCFYVTGEVWGKCYDWTNGRGVNLGLFILVLPNFLRFAQNMRQFYDTGKRHPCVTNAFKYLLSMSVTLFSLVHKKNARNFKIWLGLSVCQVTYSFAWDLTMDWGLFKSRRGLLCLPCGKIHLRRRRLLGTGVWPYVLAIVADFFGRIFFVYTLVPKVDLDFASAGYRTLRVCFFLAPSVEILRRSMWCVLSFEYKWLDQLRKGVPQPTARQDTFVAGLAAGVVQSRHMKAELAVAMVVALVMIAVAVLPNSI</sequence>
<dbReference type="Pfam" id="PF03124">
    <property type="entry name" value="EXS"/>
    <property type="match status" value="1"/>
</dbReference>
<evidence type="ECO:0000256" key="3">
    <source>
        <dbReference type="ARBA" id="ARBA00022989"/>
    </source>
</evidence>
<name>A0A813HDZ2_POLGL</name>
<reference evidence="7" key="1">
    <citation type="submission" date="2021-02" db="EMBL/GenBank/DDBJ databases">
        <authorList>
            <person name="Dougan E. K."/>
            <person name="Rhodes N."/>
            <person name="Thang M."/>
            <person name="Chan C."/>
        </authorList>
    </citation>
    <scope>NUCLEOTIDE SEQUENCE</scope>
</reference>
<dbReference type="PANTHER" id="PTHR10783">
    <property type="entry name" value="XENOTROPIC AND POLYTROPIC RETROVIRUS RECEPTOR 1-RELATED"/>
    <property type="match status" value="1"/>
</dbReference>
<dbReference type="EMBL" id="CAJNNW010001223">
    <property type="protein sequence ID" value="CAE8636101.1"/>
    <property type="molecule type" value="Genomic_DNA"/>
</dbReference>
<comment type="caution">
    <text evidence="7">The sequence shown here is derived from an EMBL/GenBank/DDBJ whole genome shotgun (WGS) entry which is preliminary data.</text>
</comment>
<accession>A0A813HDZ2</accession>
<evidence type="ECO:0000256" key="4">
    <source>
        <dbReference type="ARBA" id="ARBA00023136"/>
    </source>
</evidence>
<evidence type="ECO:0000313" key="7">
    <source>
        <dbReference type="EMBL" id="CAE8636101.1"/>
    </source>
</evidence>
<dbReference type="GO" id="GO:0005737">
    <property type="term" value="C:cytoplasm"/>
    <property type="evidence" value="ECO:0007669"/>
    <property type="project" value="TreeGrafter"/>
</dbReference>
<dbReference type="PROSITE" id="PS51380">
    <property type="entry name" value="EXS"/>
    <property type="match status" value="1"/>
</dbReference>
<feature type="domain" description="EXS" evidence="6">
    <location>
        <begin position="74"/>
        <end position="282"/>
    </location>
</feature>
<evidence type="ECO:0000313" key="8">
    <source>
        <dbReference type="Proteomes" id="UP000626109"/>
    </source>
</evidence>
<evidence type="ECO:0000256" key="1">
    <source>
        <dbReference type="ARBA" id="ARBA00004141"/>
    </source>
</evidence>
<feature type="transmembrane region" description="Helical" evidence="5">
    <location>
        <begin position="190"/>
        <end position="210"/>
    </location>
</feature>
<keyword evidence="2 5" id="KW-0812">Transmembrane</keyword>
<feature type="transmembrane region" description="Helical" evidence="5">
    <location>
        <begin position="290"/>
        <end position="307"/>
    </location>
</feature>
<dbReference type="AlphaFoldDB" id="A0A813HDZ2"/>
<evidence type="ECO:0000256" key="5">
    <source>
        <dbReference type="SAM" id="Phobius"/>
    </source>
</evidence>
<comment type="subcellular location">
    <subcellularLocation>
        <location evidence="1">Membrane</location>
        <topology evidence="1">Multi-pass membrane protein</topology>
    </subcellularLocation>
</comment>
<evidence type="ECO:0000259" key="6">
    <source>
        <dbReference type="PROSITE" id="PS51380"/>
    </source>
</evidence>
<keyword evidence="3 5" id="KW-1133">Transmembrane helix</keyword>
<dbReference type="GO" id="GO:0016020">
    <property type="term" value="C:membrane"/>
    <property type="evidence" value="ECO:0007669"/>
    <property type="project" value="UniProtKB-SubCell"/>
</dbReference>
<dbReference type="PANTHER" id="PTHR10783:SF46">
    <property type="entry name" value="PROTEIN ERD1 HOMOLOG 2"/>
    <property type="match status" value="1"/>
</dbReference>
<keyword evidence="4 5" id="KW-0472">Membrane</keyword>
<dbReference type="Proteomes" id="UP000626109">
    <property type="component" value="Unassembled WGS sequence"/>
</dbReference>
<gene>
    <name evidence="7" type="ORF">PGLA2088_LOCUS1562</name>
</gene>
<dbReference type="InterPro" id="IPR004342">
    <property type="entry name" value="EXS_C"/>
</dbReference>
<organism evidence="7 8">
    <name type="scientific">Polarella glacialis</name>
    <name type="common">Dinoflagellate</name>
    <dbReference type="NCBI Taxonomy" id="89957"/>
    <lineage>
        <taxon>Eukaryota</taxon>
        <taxon>Sar</taxon>
        <taxon>Alveolata</taxon>
        <taxon>Dinophyceae</taxon>
        <taxon>Suessiales</taxon>
        <taxon>Suessiaceae</taxon>
        <taxon>Polarella</taxon>
    </lineage>
</organism>
<proteinExistence type="predicted"/>
<protein>
    <recommendedName>
        <fullName evidence="6">EXS domain-containing protein</fullName>
    </recommendedName>
</protein>
<evidence type="ECO:0000256" key="2">
    <source>
        <dbReference type="ARBA" id="ARBA00022692"/>
    </source>
</evidence>
<feature type="transmembrane region" description="Helical" evidence="5">
    <location>
        <begin position="78"/>
        <end position="95"/>
    </location>
</feature>